<evidence type="ECO:0000313" key="12">
    <source>
        <dbReference type="EnsemblMetazoa" id="KAF7490594.1"/>
    </source>
</evidence>
<evidence type="ECO:0000256" key="7">
    <source>
        <dbReference type="ARBA" id="ARBA00082980"/>
    </source>
</evidence>
<proteinExistence type="inferred from homology"/>
<feature type="domain" description="Exocyst complex subunit EXOC6/Sec15 C-terminal" evidence="9">
    <location>
        <begin position="688"/>
        <end position="1069"/>
    </location>
</feature>
<dbReference type="Pfam" id="PF04091">
    <property type="entry name" value="Sec15_C"/>
    <property type="match status" value="1"/>
</dbReference>
<protein>
    <recommendedName>
        <fullName evidence="3">Exocyst complex component 6</fullName>
    </recommendedName>
    <alternativeName>
        <fullName evidence="7">Exocyst complex component Sec15</fullName>
    </alternativeName>
</protein>
<accession>A0A834R6J3</accession>
<sequence length="1114" mass="128468">MSSLLKMNQKFLSKSSWNIRGGNSNSNNNNNTSHQHHNYFHLGKPFNNLRLKEISSTISPQRIDNNNSPIAITITNHDDNSGYQSKQSNRNDRIAASRQNNGTVHMNNYSSENNQQRKRLLPGSDDKHLHNNHQQDKQKQSIANGVTTTTPTDQNDLQNSPNVSNFGVDADASENGDHTSHLVNKQNLMLNNISYNDLPLRRGKNPKIGMLKRSKVFSHSITDLRDIKEKPPPKMGLGGVGIAIGGGGDHDDQFEQEIKERRIDMYIAEIELEPVLQLGSTIRAIYDGDEHDRFMEKLDLRIKNHDKDIERMCNCHYQGFVDCIHELLKVRPQAQDLKSEILQINQELSTSIDNIQRKADELIKYRRILCNTKTAIEFLQECLPMLETFSKLNQQMDEKKYYSALKTLEQFERLYMPKIKRYRFAQSMCLKVPKIRETIKKESMKDLKDFLENIRQKTFKIGEIAMKNTAFRFKSKEFALLLINSDNHSNSSGHKSDKNTPISNRSERKISSDLFENGHIDSEIIDQNSDDDDYLLVQEDLSATDLVDFSPVYRCLHIFGCLGARNQFESYYLQQRKQQARLILQSFTLQSPTPNTLNTFNRDNFRNYLFGVVGFFVIEDHLLNTSNGLVTKEYLNENWNDVIKSLTESVHLQAQLCHDSQQMLFMKNLLLLFCETTNNYGYSVESILKLLVELRQLNTDILLNQWSLIFKKIFDSDNYHPLIVKNQKEFDEYFHGLKSDEMEMFKDIDNTIHREIFPKRFAFSSFVPLIYRKVKEFILVCLRFIEDLNLNSSDKEDTVRKSTNQLLTRTLSDSLSSLIKKPNLGLLQLIQISINTNYLEESSLSLETFISESIHRKQSTNIQTDSFTSSSSRLKYSLSIEPSSQSHLARLQGRAIFKDSRSEAESQIYIQLNNKIEEIFSLAVYDYMLADSPGKASSYILDLMAFLKSTFEAFTNLPLKVAQTACLSACKFISSRLLNVLLEDEVKTISHGFLQQFNLDLMQCEMFAGSEPVKDFEEGALQSCFAELRQTMDLFIEFDSWSTYFAEYGKNESRYLRVNPQTALILFEKLVRGDNKKTIFSALSKNERDKKNKIDTISKKLKQLIANNNNSANN</sequence>
<keyword evidence="4" id="KW-0813">Transport</keyword>
<dbReference type="InterPro" id="IPR042044">
    <property type="entry name" value="EXOC6PINT-1/Sec15/Tip20_C_dom2"/>
</dbReference>
<dbReference type="InterPro" id="IPR046361">
    <property type="entry name" value="EXOC6/Sec15_C"/>
</dbReference>
<evidence type="ECO:0000256" key="3">
    <source>
        <dbReference type="ARBA" id="ARBA00017511"/>
    </source>
</evidence>
<feature type="compositionally biased region" description="Basic and acidic residues" evidence="8">
    <location>
        <begin position="124"/>
        <end position="139"/>
    </location>
</feature>
<dbReference type="GO" id="GO:0006886">
    <property type="term" value="P:intracellular protein transport"/>
    <property type="evidence" value="ECO:0007669"/>
    <property type="project" value="InterPro"/>
</dbReference>
<dbReference type="Proteomes" id="UP000070412">
    <property type="component" value="Unassembled WGS sequence"/>
</dbReference>
<name>A0A834R6J3_SARSC</name>
<organism evidence="11">
    <name type="scientific">Sarcoptes scabiei</name>
    <name type="common">Itch mite</name>
    <name type="synonym">Acarus scabiei</name>
    <dbReference type="NCBI Taxonomy" id="52283"/>
    <lineage>
        <taxon>Eukaryota</taxon>
        <taxon>Metazoa</taxon>
        <taxon>Ecdysozoa</taxon>
        <taxon>Arthropoda</taxon>
        <taxon>Chelicerata</taxon>
        <taxon>Arachnida</taxon>
        <taxon>Acari</taxon>
        <taxon>Acariformes</taxon>
        <taxon>Sarcoptiformes</taxon>
        <taxon>Astigmata</taxon>
        <taxon>Psoroptidia</taxon>
        <taxon>Sarcoptoidea</taxon>
        <taxon>Sarcoptidae</taxon>
        <taxon>Sarcoptinae</taxon>
        <taxon>Sarcoptes</taxon>
    </lineage>
</organism>
<feature type="compositionally biased region" description="Polar residues" evidence="8">
    <location>
        <begin position="60"/>
        <end position="88"/>
    </location>
</feature>
<comment type="function">
    <text evidence="1">Component of the exocyst complex involved in the docking of exocytic vesicles with fusion sites on the plasma membrane.</text>
</comment>
<feature type="compositionally biased region" description="Polar residues" evidence="8">
    <location>
        <begin position="97"/>
        <end position="114"/>
    </location>
</feature>
<evidence type="ECO:0000256" key="5">
    <source>
        <dbReference type="ARBA" id="ARBA00022483"/>
    </source>
</evidence>
<gene>
    <name evidence="11" type="ORF">SSS_5681</name>
</gene>
<dbReference type="EMBL" id="WVUK01000062">
    <property type="protein sequence ID" value="KAF7490594.1"/>
    <property type="molecule type" value="Genomic_DNA"/>
</dbReference>
<keyword evidence="6" id="KW-0175">Coiled coil</keyword>
<dbReference type="Gene3D" id="1.10.357.30">
    <property type="entry name" value="Exocyst complex subunit Sec15 C-terminal domain, N-terminal subdomain"/>
    <property type="match status" value="1"/>
</dbReference>
<evidence type="ECO:0000256" key="6">
    <source>
        <dbReference type="ARBA" id="ARBA00023054"/>
    </source>
</evidence>
<reference evidence="13" key="1">
    <citation type="journal article" date="2020" name="PLoS Negl. Trop. Dis.">
        <title>High-quality nuclear genome for Sarcoptes scabiei-A critical resource for a neglected parasite.</title>
        <authorList>
            <person name="Korhonen P.K."/>
            <person name="Gasser R.B."/>
            <person name="Ma G."/>
            <person name="Wang T."/>
            <person name="Stroehlein A.J."/>
            <person name="Young N.D."/>
            <person name="Ang C.S."/>
            <person name="Fernando D.D."/>
            <person name="Lu H.C."/>
            <person name="Taylor S."/>
            <person name="Reynolds S.L."/>
            <person name="Mofiz E."/>
            <person name="Najaraj S.H."/>
            <person name="Gowda H."/>
            <person name="Madugundu A."/>
            <person name="Renuse S."/>
            <person name="Holt D."/>
            <person name="Pandey A."/>
            <person name="Papenfuss A.T."/>
            <person name="Fischer K."/>
        </authorList>
    </citation>
    <scope>NUCLEOTIDE SEQUENCE [LARGE SCALE GENOMIC DNA]</scope>
</reference>
<keyword evidence="13" id="KW-1185">Reference proteome</keyword>
<evidence type="ECO:0000256" key="1">
    <source>
        <dbReference type="ARBA" id="ARBA00002660"/>
    </source>
</evidence>
<dbReference type="AlphaFoldDB" id="A0A834R6J3"/>
<feature type="region of interest" description="Disordered" evidence="8">
    <location>
        <begin position="60"/>
        <end position="179"/>
    </location>
</feature>
<dbReference type="FunFam" id="1.20.58.670:FF:000002">
    <property type="entry name" value="Exocyst complex component"/>
    <property type="match status" value="1"/>
</dbReference>
<dbReference type="GO" id="GO:0090522">
    <property type="term" value="P:vesicle tethering involved in exocytosis"/>
    <property type="evidence" value="ECO:0007669"/>
    <property type="project" value="InterPro"/>
</dbReference>
<dbReference type="InterPro" id="IPR042045">
    <property type="entry name" value="EXOC6/Sec15_C_dom1"/>
</dbReference>
<feature type="region of interest" description="Disordered" evidence="8">
    <location>
        <begin position="16"/>
        <end position="41"/>
    </location>
</feature>
<evidence type="ECO:0000256" key="8">
    <source>
        <dbReference type="SAM" id="MobiDB-lite"/>
    </source>
</evidence>
<evidence type="ECO:0000256" key="4">
    <source>
        <dbReference type="ARBA" id="ARBA00022448"/>
    </source>
</evidence>
<dbReference type="GO" id="GO:0006893">
    <property type="term" value="P:Golgi to plasma membrane transport"/>
    <property type="evidence" value="ECO:0007669"/>
    <property type="project" value="TreeGrafter"/>
</dbReference>
<evidence type="ECO:0000313" key="13">
    <source>
        <dbReference type="Proteomes" id="UP000070412"/>
    </source>
</evidence>
<dbReference type="InterPro" id="IPR007225">
    <property type="entry name" value="EXOC6/Sec15"/>
</dbReference>
<feature type="domain" description="Exocyst complex component EXOC6/Sec15 N-terminal" evidence="10">
    <location>
        <begin position="297"/>
        <end position="466"/>
    </location>
</feature>
<keyword evidence="5" id="KW-0268">Exocytosis</keyword>
<dbReference type="Pfam" id="PF20651">
    <property type="entry name" value="EXOC6_Sec15_N"/>
    <property type="match status" value="1"/>
</dbReference>
<dbReference type="PANTHER" id="PTHR12702:SF0">
    <property type="entry name" value="EXOCYST COMPLEX COMPONENT 6"/>
    <property type="match status" value="1"/>
</dbReference>
<feature type="compositionally biased region" description="Low complexity" evidence="8">
    <location>
        <begin position="23"/>
        <end position="33"/>
    </location>
</feature>
<reference evidence="11" key="2">
    <citation type="submission" date="2020-01" db="EMBL/GenBank/DDBJ databases">
        <authorList>
            <person name="Korhonen P.K.K."/>
            <person name="Guangxu M.G."/>
            <person name="Wang T.W."/>
            <person name="Stroehlein A.J.S."/>
            <person name="Young N.D."/>
            <person name="Ang C.-S.A."/>
            <person name="Fernando D.W.F."/>
            <person name="Lu H.L."/>
            <person name="Taylor S.T."/>
            <person name="Ehtesham M.E.M."/>
            <person name="Najaraj S.H.N."/>
            <person name="Harsha G.H.G."/>
            <person name="Madugundu A.M."/>
            <person name="Renuse S.R."/>
            <person name="Holt D.H."/>
            <person name="Pandey A.P."/>
            <person name="Papenfuss A.P."/>
            <person name="Gasser R.B.G."/>
            <person name="Fischer K.F."/>
        </authorList>
    </citation>
    <scope>NUCLEOTIDE SEQUENCE</scope>
    <source>
        <strain evidence="11">SSS_KF_BRIS2020</strain>
    </source>
</reference>
<dbReference type="PANTHER" id="PTHR12702">
    <property type="entry name" value="SEC15"/>
    <property type="match status" value="1"/>
</dbReference>
<evidence type="ECO:0000259" key="9">
    <source>
        <dbReference type="Pfam" id="PF04091"/>
    </source>
</evidence>
<dbReference type="Gene3D" id="1.20.58.670">
    <property type="entry name" value="Dsl1p vesicle tethering complex, Tip20p subunit, domain D"/>
    <property type="match status" value="1"/>
</dbReference>
<evidence type="ECO:0000256" key="2">
    <source>
        <dbReference type="ARBA" id="ARBA00007944"/>
    </source>
</evidence>
<comment type="similarity">
    <text evidence="2">Belongs to the SEC15 family.</text>
</comment>
<reference evidence="12" key="3">
    <citation type="submission" date="2022-06" db="UniProtKB">
        <authorList>
            <consortium name="EnsemblMetazoa"/>
        </authorList>
    </citation>
    <scope>IDENTIFICATION</scope>
</reference>
<evidence type="ECO:0000313" key="11">
    <source>
        <dbReference type="EMBL" id="KAF7490594.1"/>
    </source>
</evidence>
<feature type="compositionally biased region" description="Polar residues" evidence="8">
    <location>
        <begin position="140"/>
        <end position="165"/>
    </location>
</feature>
<dbReference type="OrthoDB" id="10267033at2759"/>
<dbReference type="GO" id="GO:0000145">
    <property type="term" value="C:exocyst"/>
    <property type="evidence" value="ECO:0007669"/>
    <property type="project" value="TreeGrafter"/>
</dbReference>
<evidence type="ECO:0000259" key="10">
    <source>
        <dbReference type="Pfam" id="PF20651"/>
    </source>
</evidence>
<dbReference type="InterPro" id="IPR048359">
    <property type="entry name" value="EXOC6_Sec15_N"/>
</dbReference>
<dbReference type="EnsemblMetazoa" id="SSS_5681s_mrna">
    <property type="protein sequence ID" value="KAF7490594.1"/>
    <property type="gene ID" value="SSS_5681"/>
</dbReference>
<dbReference type="GO" id="GO:0016020">
    <property type="term" value="C:membrane"/>
    <property type="evidence" value="ECO:0007669"/>
    <property type="project" value="TreeGrafter"/>
</dbReference>